<keyword evidence="3" id="KW-0812">Transmembrane</keyword>
<sequence length="465" mass="51556">MTSKPVLSLSLIFSSAPLRRYKIKPLEYQYERQVTSSNNSSPSMSLCSANDSNENAPTLSKACESENESYMWVYVLMGNILRGIGETPIAPLGLSYLDDFAKPENSPLYIGFTHTVEVVGPLIGSLLASFCAQLYVDIGSVNLADVTLDLHDARWVGAWWLGYLVNGAVILLAVIPFCFLPKSLPKEGEEDTPKLLEKVKESKKKEMQQNQQSIAKDFLPFLRSLFRNSVYVLFLCVTIMQFLAYAGMMSFMPKYVEQLYGKSASEAIFLIAVYTLPVICIGYFLGGLMMKKFKISTFQAANIAFWTSVIEYAIFFLAFALVCKNSTVAGVTVSYESIPQVSNMGHLQSECNAECSCPTNVWDPSGRAATVEWCRSLRGHWEVAAKARAVGPQVADCWEAVWARVVSRKTTGGTGDIQAGGRPEVSQLRPTPRTDTWHRAVSGGMRSEEWEGVEWLPPQKDLPLS</sequence>
<dbReference type="PANTHER" id="PTHR11388:SF16">
    <property type="entry name" value="SOLUTE CARRIER ORGANIC ANION TRANSPORTER FAMILY MEMBER 1A2"/>
    <property type="match status" value="1"/>
</dbReference>
<name>A0AAV7SLH3_PLEWA</name>
<comment type="caution">
    <text evidence="3">Lacks conserved residue(s) required for the propagation of feature annotation.</text>
</comment>
<evidence type="ECO:0000256" key="3">
    <source>
        <dbReference type="RuleBase" id="RU362056"/>
    </source>
</evidence>
<evidence type="ECO:0000256" key="4">
    <source>
        <dbReference type="SAM" id="MobiDB-lite"/>
    </source>
</evidence>
<dbReference type="Gene3D" id="1.20.1250.20">
    <property type="entry name" value="MFS general substrate transporter like domains"/>
    <property type="match status" value="1"/>
</dbReference>
<keyword evidence="3" id="KW-0406">Ion transport</keyword>
<dbReference type="AlphaFoldDB" id="A0AAV7SLH3"/>
<protein>
    <recommendedName>
        <fullName evidence="3">Solute carrier organic anion transporter family member</fullName>
    </recommendedName>
</protein>
<dbReference type="GO" id="GO:0015125">
    <property type="term" value="F:bile acid transmembrane transporter activity"/>
    <property type="evidence" value="ECO:0007669"/>
    <property type="project" value="TreeGrafter"/>
</dbReference>
<dbReference type="GO" id="GO:0043252">
    <property type="term" value="P:sodium-independent organic anion transport"/>
    <property type="evidence" value="ECO:0007669"/>
    <property type="project" value="TreeGrafter"/>
</dbReference>
<dbReference type="SUPFAM" id="SSF103473">
    <property type="entry name" value="MFS general substrate transporter"/>
    <property type="match status" value="1"/>
</dbReference>
<evidence type="ECO:0000313" key="6">
    <source>
        <dbReference type="Proteomes" id="UP001066276"/>
    </source>
</evidence>
<feature type="transmembrane region" description="Helical" evidence="3">
    <location>
        <begin position="158"/>
        <end position="180"/>
    </location>
</feature>
<dbReference type="EMBL" id="JANPWB010000008">
    <property type="protein sequence ID" value="KAJ1164947.1"/>
    <property type="molecule type" value="Genomic_DNA"/>
</dbReference>
<evidence type="ECO:0000256" key="1">
    <source>
        <dbReference type="ARBA" id="ARBA00004141"/>
    </source>
</evidence>
<keyword evidence="3" id="KW-0472">Membrane</keyword>
<keyword evidence="3" id="KW-0813">Transport</keyword>
<evidence type="ECO:0000313" key="5">
    <source>
        <dbReference type="EMBL" id="KAJ1164947.1"/>
    </source>
</evidence>
<keyword evidence="3" id="KW-1133">Transmembrane helix</keyword>
<dbReference type="GO" id="GO:0015347">
    <property type="term" value="F:sodium-independent organic anion transmembrane transporter activity"/>
    <property type="evidence" value="ECO:0007669"/>
    <property type="project" value="TreeGrafter"/>
</dbReference>
<feature type="transmembrane region" description="Helical" evidence="3">
    <location>
        <begin position="230"/>
        <end position="248"/>
    </location>
</feature>
<accession>A0AAV7SLH3</accession>
<dbReference type="GO" id="GO:0006811">
    <property type="term" value="P:monoatomic ion transport"/>
    <property type="evidence" value="ECO:0007669"/>
    <property type="project" value="UniProtKB-KW"/>
</dbReference>
<reference evidence="5" key="1">
    <citation type="journal article" date="2022" name="bioRxiv">
        <title>Sequencing and chromosome-scale assembly of the giantPleurodeles waltlgenome.</title>
        <authorList>
            <person name="Brown T."/>
            <person name="Elewa A."/>
            <person name="Iarovenko S."/>
            <person name="Subramanian E."/>
            <person name="Araus A.J."/>
            <person name="Petzold A."/>
            <person name="Susuki M."/>
            <person name="Suzuki K.-i.T."/>
            <person name="Hayashi T."/>
            <person name="Toyoda A."/>
            <person name="Oliveira C."/>
            <person name="Osipova E."/>
            <person name="Leigh N.D."/>
            <person name="Simon A."/>
            <person name="Yun M.H."/>
        </authorList>
    </citation>
    <scope>NUCLEOTIDE SEQUENCE</scope>
    <source>
        <strain evidence="5">20211129_DDA</strain>
        <tissue evidence="5">Liver</tissue>
    </source>
</reference>
<dbReference type="GO" id="GO:0016323">
    <property type="term" value="C:basolateral plasma membrane"/>
    <property type="evidence" value="ECO:0007669"/>
    <property type="project" value="TreeGrafter"/>
</dbReference>
<dbReference type="InterPro" id="IPR036259">
    <property type="entry name" value="MFS_trans_sf"/>
</dbReference>
<evidence type="ECO:0000256" key="2">
    <source>
        <dbReference type="ARBA" id="ARBA00023157"/>
    </source>
</evidence>
<keyword evidence="2" id="KW-1015">Disulfide bond</keyword>
<comment type="subcellular location">
    <subcellularLocation>
        <location evidence="3">Cell membrane</location>
        <topology evidence="3">Multi-pass membrane protein</topology>
    </subcellularLocation>
    <subcellularLocation>
        <location evidence="1">Membrane</location>
        <topology evidence="1">Multi-pass membrane protein</topology>
    </subcellularLocation>
</comment>
<gene>
    <name evidence="5" type="ORF">NDU88_005379</name>
</gene>
<comment type="similarity">
    <text evidence="3">Belongs to the organo anion transporter (TC 2.A.60) family.</text>
</comment>
<dbReference type="PANTHER" id="PTHR11388">
    <property type="entry name" value="ORGANIC ANION TRANSPORTER"/>
    <property type="match status" value="1"/>
</dbReference>
<feature type="region of interest" description="Disordered" evidence="4">
    <location>
        <begin position="411"/>
        <end position="435"/>
    </location>
</feature>
<dbReference type="InterPro" id="IPR004156">
    <property type="entry name" value="OATP"/>
</dbReference>
<dbReference type="Proteomes" id="UP001066276">
    <property type="component" value="Chromosome 4_2"/>
</dbReference>
<dbReference type="NCBIfam" id="TIGR00805">
    <property type="entry name" value="oat"/>
    <property type="match status" value="1"/>
</dbReference>
<keyword evidence="6" id="KW-1185">Reference proteome</keyword>
<proteinExistence type="inferred from homology"/>
<organism evidence="5 6">
    <name type="scientific">Pleurodeles waltl</name>
    <name type="common">Iberian ribbed newt</name>
    <dbReference type="NCBI Taxonomy" id="8319"/>
    <lineage>
        <taxon>Eukaryota</taxon>
        <taxon>Metazoa</taxon>
        <taxon>Chordata</taxon>
        <taxon>Craniata</taxon>
        <taxon>Vertebrata</taxon>
        <taxon>Euteleostomi</taxon>
        <taxon>Amphibia</taxon>
        <taxon>Batrachia</taxon>
        <taxon>Caudata</taxon>
        <taxon>Salamandroidea</taxon>
        <taxon>Salamandridae</taxon>
        <taxon>Pleurodelinae</taxon>
        <taxon>Pleurodeles</taxon>
    </lineage>
</organism>
<feature type="transmembrane region" description="Helical" evidence="3">
    <location>
        <begin position="300"/>
        <end position="322"/>
    </location>
</feature>
<feature type="transmembrane region" description="Helical" evidence="3">
    <location>
        <begin position="268"/>
        <end position="288"/>
    </location>
</feature>
<dbReference type="Pfam" id="PF03137">
    <property type="entry name" value="OATP"/>
    <property type="match status" value="1"/>
</dbReference>
<comment type="caution">
    <text evidence="5">The sequence shown here is derived from an EMBL/GenBank/DDBJ whole genome shotgun (WGS) entry which is preliminary data.</text>
</comment>